<evidence type="ECO:0000313" key="2">
    <source>
        <dbReference type="Proteomes" id="UP000038045"/>
    </source>
</evidence>
<feature type="region of interest" description="Disordered" evidence="1">
    <location>
        <begin position="1"/>
        <end position="57"/>
    </location>
</feature>
<keyword evidence="2" id="KW-1185">Reference proteome</keyword>
<protein>
    <submittedName>
        <fullName evidence="3">Post-transcriptional regulator</fullName>
    </submittedName>
</protein>
<evidence type="ECO:0000313" key="3">
    <source>
        <dbReference type="WBParaSite" id="PTRK_0000626300.1"/>
    </source>
</evidence>
<dbReference type="AlphaFoldDB" id="A0A0N4ZET0"/>
<sequence>MSKDQKTPKKEKKKSKNDQSDNTEKSEKDNTKKASETTTKKTSDDKDTVEKKTKKPIPMEEYLKLRKQIYDKLRLSELGWRLHENSQYSRSRLKKLFYSGDDNALDYKFCLEFSGNDPWATFDEARDYDLKSNDI</sequence>
<dbReference type="Proteomes" id="UP000038045">
    <property type="component" value="Unplaced"/>
</dbReference>
<name>A0A0N4ZET0_PARTI</name>
<organism evidence="2 3">
    <name type="scientific">Parastrongyloides trichosuri</name>
    <name type="common">Possum-specific nematode worm</name>
    <dbReference type="NCBI Taxonomy" id="131310"/>
    <lineage>
        <taxon>Eukaryota</taxon>
        <taxon>Metazoa</taxon>
        <taxon>Ecdysozoa</taxon>
        <taxon>Nematoda</taxon>
        <taxon>Chromadorea</taxon>
        <taxon>Rhabditida</taxon>
        <taxon>Tylenchina</taxon>
        <taxon>Panagrolaimomorpha</taxon>
        <taxon>Strongyloidoidea</taxon>
        <taxon>Strongyloididae</taxon>
        <taxon>Parastrongyloides</taxon>
    </lineage>
</organism>
<dbReference type="WBParaSite" id="PTRK_0000626300.1">
    <property type="protein sequence ID" value="PTRK_0000626300.1"/>
    <property type="gene ID" value="PTRK_0000626300"/>
</dbReference>
<feature type="compositionally biased region" description="Basic and acidic residues" evidence="1">
    <location>
        <begin position="16"/>
        <end position="57"/>
    </location>
</feature>
<evidence type="ECO:0000256" key="1">
    <source>
        <dbReference type="SAM" id="MobiDB-lite"/>
    </source>
</evidence>
<proteinExistence type="predicted"/>
<accession>A0A0N4ZET0</accession>
<reference evidence="3" key="1">
    <citation type="submission" date="2017-02" db="UniProtKB">
        <authorList>
            <consortium name="WormBaseParasite"/>
        </authorList>
    </citation>
    <scope>IDENTIFICATION</scope>
</reference>